<protein>
    <recommendedName>
        <fullName evidence="1">NrtR DNA-binding winged helix domain-containing protein</fullName>
    </recommendedName>
</protein>
<keyword evidence="3" id="KW-1185">Reference proteome</keyword>
<organism evidence="2 3">
    <name type="scientific">Hydrogenophaga atypica</name>
    <dbReference type="NCBI Taxonomy" id="249409"/>
    <lineage>
        <taxon>Bacteria</taxon>
        <taxon>Pseudomonadati</taxon>
        <taxon>Pseudomonadota</taxon>
        <taxon>Betaproteobacteria</taxon>
        <taxon>Burkholderiales</taxon>
        <taxon>Comamonadaceae</taxon>
        <taxon>Hydrogenophaga</taxon>
    </lineage>
</organism>
<sequence length="48" mass="5503">MPALGRELDKSSFRRQLKSSSDVVELDEFERGAQRPAQLFRASEGFLF</sequence>
<reference evidence="3" key="1">
    <citation type="journal article" date="2019" name="Int. J. Syst. Evol. Microbiol.">
        <title>The Global Catalogue of Microorganisms (GCM) 10K type strain sequencing project: providing services to taxonomists for standard genome sequencing and annotation.</title>
        <authorList>
            <consortium name="The Broad Institute Genomics Platform"/>
            <consortium name="The Broad Institute Genome Sequencing Center for Infectious Disease"/>
            <person name="Wu L."/>
            <person name="Ma J."/>
        </authorList>
    </citation>
    <scope>NUCLEOTIDE SEQUENCE [LARGE SCALE GENOMIC DNA]</scope>
    <source>
        <strain evidence="3">CGMCC 1.12371</strain>
    </source>
</reference>
<name>A0ABW2QWV3_9BURK</name>
<dbReference type="SUPFAM" id="SSF46785">
    <property type="entry name" value="Winged helix' DNA-binding domain"/>
    <property type="match status" value="1"/>
</dbReference>
<dbReference type="EMBL" id="JBHTCA010000055">
    <property type="protein sequence ID" value="MFC7411818.1"/>
    <property type="molecule type" value="Genomic_DNA"/>
</dbReference>
<dbReference type="RefSeq" id="WP_382228736.1">
    <property type="nucleotide sequence ID" value="NZ_JBHTCA010000055.1"/>
</dbReference>
<dbReference type="InterPro" id="IPR036388">
    <property type="entry name" value="WH-like_DNA-bd_sf"/>
</dbReference>
<dbReference type="InterPro" id="IPR036390">
    <property type="entry name" value="WH_DNA-bd_sf"/>
</dbReference>
<gene>
    <name evidence="2" type="ORF">ACFQPB_23480</name>
</gene>
<dbReference type="InterPro" id="IPR054105">
    <property type="entry name" value="WHD_NrtR"/>
</dbReference>
<dbReference type="Proteomes" id="UP001596501">
    <property type="component" value="Unassembled WGS sequence"/>
</dbReference>
<accession>A0ABW2QWV3</accession>
<evidence type="ECO:0000313" key="3">
    <source>
        <dbReference type="Proteomes" id="UP001596501"/>
    </source>
</evidence>
<feature type="domain" description="NrtR DNA-binding winged helix" evidence="1">
    <location>
        <begin position="4"/>
        <end position="41"/>
    </location>
</feature>
<dbReference type="Pfam" id="PF21906">
    <property type="entry name" value="WHD_NrtR"/>
    <property type="match status" value="1"/>
</dbReference>
<evidence type="ECO:0000259" key="1">
    <source>
        <dbReference type="Pfam" id="PF21906"/>
    </source>
</evidence>
<evidence type="ECO:0000313" key="2">
    <source>
        <dbReference type="EMBL" id="MFC7411818.1"/>
    </source>
</evidence>
<proteinExistence type="predicted"/>
<comment type="caution">
    <text evidence="2">The sequence shown here is derived from an EMBL/GenBank/DDBJ whole genome shotgun (WGS) entry which is preliminary data.</text>
</comment>
<dbReference type="Gene3D" id="1.10.10.10">
    <property type="entry name" value="Winged helix-like DNA-binding domain superfamily/Winged helix DNA-binding domain"/>
    <property type="match status" value="1"/>
</dbReference>